<dbReference type="InterPro" id="IPR027417">
    <property type="entry name" value="P-loop_NTPase"/>
</dbReference>
<evidence type="ECO:0000256" key="1">
    <source>
        <dbReference type="ARBA" id="ARBA00005814"/>
    </source>
</evidence>
<dbReference type="GO" id="GO:0005524">
    <property type="term" value="F:ATP binding"/>
    <property type="evidence" value="ECO:0007669"/>
    <property type="project" value="InterPro"/>
</dbReference>
<name>A0A8J5LDF2_ZINOF</name>
<feature type="domain" description="ABC transporter" evidence="4">
    <location>
        <begin position="7"/>
        <end position="63"/>
    </location>
</feature>
<accession>A0A8J5LDF2</accession>
<comment type="caution">
    <text evidence="5">The sequence shown here is derived from an EMBL/GenBank/DDBJ whole genome shotgun (WGS) entry which is preliminary data.</text>
</comment>
<dbReference type="Gene3D" id="3.40.50.300">
    <property type="entry name" value="P-loop containing nucleotide triphosphate hydrolases"/>
    <property type="match status" value="1"/>
</dbReference>
<dbReference type="AlphaFoldDB" id="A0A8J5LDF2"/>
<dbReference type="SUPFAM" id="SSF52540">
    <property type="entry name" value="P-loop containing nucleoside triphosphate hydrolases"/>
    <property type="match status" value="1"/>
</dbReference>
<evidence type="ECO:0000259" key="4">
    <source>
        <dbReference type="Pfam" id="PF00005"/>
    </source>
</evidence>
<evidence type="ECO:0000256" key="3">
    <source>
        <dbReference type="SAM" id="MobiDB-lite"/>
    </source>
</evidence>
<evidence type="ECO:0000313" key="5">
    <source>
        <dbReference type="EMBL" id="KAG6524203.1"/>
    </source>
</evidence>
<dbReference type="PANTHER" id="PTHR48042:SF19">
    <property type="entry name" value="OS09G0472100 PROTEIN"/>
    <property type="match status" value="1"/>
</dbReference>
<comment type="similarity">
    <text evidence="1">Belongs to the ABC transporter superfamily. ABCG family. Eye pigment precursor importer (TC 3.A.1.204) subfamily.</text>
</comment>
<proteinExistence type="inferred from homology"/>
<gene>
    <name evidence="5" type="ORF">ZIOFF_014095</name>
</gene>
<organism evidence="5 6">
    <name type="scientific">Zingiber officinale</name>
    <name type="common">Ginger</name>
    <name type="synonym">Amomum zingiber</name>
    <dbReference type="NCBI Taxonomy" id="94328"/>
    <lineage>
        <taxon>Eukaryota</taxon>
        <taxon>Viridiplantae</taxon>
        <taxon>Streptophyta</taxon>
        <taxon>Embryophyta</taxon>
        <taxon>Tracheophyta</taxon>
        <taxon>Spermatophyta</taxon>
        <taxon>Magnoliopsida</taxon>
        <taxon>Liliopsida</taxon>
        <taxon>Zingiberales</taxon>
        <taxon>Zingiberaceae</taxon>
        <taxon>Zingiber</taxon>
    </lineage>
</organism>
<dbReference type="Pfam" id="PF00005">
    <property type="entry name" value="ABC_tran"/>
    <property type="match status" value="1"/>
</dbReference>
<dbReference type="GO" id="GO:0016887">
    <property type="term" value="F:ATP hydrolysis activity"/>
    <property type="evidence" value="ECO:0007669"/>
    <property type="project" value="InterPro"/>
</dbReference>
<keyword evidence="6" id="KW-1185">Reference proteome</keyword>
<evidence type="ECO:0000256" key="2">
    <source>
        <dbReference type="ARBA" id="ARBA00022448"/>
    </source>
</evidence>
<protein>
    <recommendedName>
        <fullName evidence="4">ABC transporter domain-containing protein</fullName>
    </recommendedName>
</protein>
<dbReference type="InterPro" id="IPR003439">
    <property type="entry name" value="ABC_transporter-like_ATP-bd"/>
</dbReference>
<dbReference type="InterPro" id="IPR052215">
    <property type="entry name" value="Plant_ABCG"/>
</dbReference>
<evidence type="ECO:0000313" key="6">
    <source>
        <dbReference type="Proteomes" id="UP000734854"/>
    </source>
</evidence>
<keyword evidence="2" id="KW-0813">Transport</keyword>
<dbReference type="EMBL" id="JACMSC010000004">
    <property type="protein sequence ID" value="KAG6524203.1"/>
    <property type="molecule type" value="Genomic_DNA"/>
</dbReference>
<dbReference type="Proteomes" id="UP000734854">
    <property type="component" value="Unassembled WGS sequence"/>
</dbReference>
<reference evidence="5 6" key="1">
    <citation type="submission" date="2020-08" db="EMBL/GenBank/DDBJ databases">
        <title>Plant Genome Project.</title>
        <authorList>
            <person name="Zhang R.-G."/>
        </authorList>
    </citation>
    <scope>NUCLEOTIDE SEQUENCE [LARGE SCALE GENOMIC DNA]</scope>
    <source>
        <tissue evidence="5">Rhizome</tissue>
    </source>
</reference>
<sequence>MSTPVERARAEATMREMGLAASMDTRIGGWNIKGISDGQRRHVSICVELLTRPRLLFLDEPTSGIDSAATYHVIHRIARLARRERMTVVVAVHQLGNEVFGLFDRLCLLAYGNTVFFGLAPTAAEFFASNSFACPSLHNPSDHHLRTINKDFDTVSASSSQLINQQRKQVSKSRTQSMSRLGK</sequence>
<feature type="region of interest" description="Disordered" evidence="3">
    <location>
        <begin position="163"/>
        <end position="183"/>
    </location>
</feature>
<dbReference type="PANTHER" id="PTHR48042">
    <property type="entry name" value="ABC TRANSPORTER G FAMILY MEMBER 11"/>
    <property type="match status" value="1"/>
</dbReference>